<keyword evidence="2" id="KW-1185">Reference proteome</keyword>
<protein>
    <submittedName>
        <fullName evidence="1">Uncharacterized protein</fullName>
    </submittedName>
</protein>
<gene>
    <name evidence="1" type="ORF">L210DRAFT_988707</name>
</gene>
<dbReference type="AlphaFoldDB" id="A0AAD4GKZ3"/>
<name>A0AAD4GKZ3_BOLED</name>
<accession>A0AAD4GKZ3</accession>
<evidence type="ECO:0000313" key="1">
    <source>
        <dbReference type="EMBL" id="KAF8451149.1"/>
    </source>
</evidence>
<reference evidence="1" key="2">
    <citation type="journal article" date="2020" name="Nat. Commun.">
        <title>Large-scale genome sequencing of mycorrhizal fungi provides insights into the early evolution of symbiotic traits.</title>
        <authorList>
            <person name="Miyauchi S."/>
            <person name="Kiss E."/>
            <person name="Kuo A."/>
            <person name="Drula E."/>
            <person name="Kohler A."/>
            <person name="Sanchez-Garcia M."/>
            <person name="Morin E."/>
            <person name="Andreopoulos B."/>
            <person name="Barry K.W."/>
            <person name="Bonito G."/>
            <person name="Buee M."/>
            <person name="Carver A."/>
            <person name="Chen C."/>
            <person name="Cichocki N."/>
            <person name="Clum A."/>
            <person name="Culley D."/>
            <person name="Crous P.W."/>
            <person name="Fauchery L."/>
            <person name="Girlanda M."/>
            <person name="Hayes R.D."/>
            <person name="Keri Z."/>
            <person name="LaButti K."/>
            <person name="Lipzen A."/>
            <person name="Lombard V."/>
            <person name="Magnuson J."/>
            <person name="Maillard F."/>
            <person name="Murat C."/>
            <person name="Nolan M."/>
            <person name="Ohm R.A."/>
            <person name="Pangilinan J."/>
            <person name="Pereira M.F."/>
            <person name="Perotto S."/>
            <person name="Peter M."/>
            <person name="Pfister S."/>
            <person name="Riley R."/>
            <person name="Sitrit Y."/>
            <person name="Stielow J.B."/>
            <person name="Szollosi G."/>
            <person name="Zifcakova L."/>
            <person name="Stursova M."/>
            <person name="Spatafora J.W."/>
            <person name="Tedersoo L."/>
            <person name="Vaario L.M."/>
            <person name="Yamada A."/>
            <person name="Yan M."/>
            <person name="Wang P."/>
            <person name="Xu J."/>
            <person name="Bruns T."/>
            <person name="Baldrian P."/>
            <person name="Vilgalys R."/>
            <person name="Dunand C."/>
            <person name="Henrissat B."/>
            <person name="Grigoriev I.V."/>
            <person name="Hibbett D."/>
            <person name="Nagy L.G."/>
            <person name="Martin F.M."/>
        </authorList>
    </citation>
    <scope>NUCLEOTIDE SEQUENCE</scope>
    <source>
        <strain evidence="1">BED1</strain>
    </source>
</reference>
<comment type="caution">
    <text evidence="1">The sequence shown here is derived from an EMBL/GenBank/DDBJ whole genome shotgun (WGS) entry which is preliminary data.</text>
</comment>
<dbReference type="Proteomes" id="UP001194468">
    <property type="component" value="Unassembled WGS sequence"/>
</dbReference>
<dbReference type="EMBL" id="WHUW01000002">
    <property type="protein sequence ID" value="KAF8451149.1"/>
    <property type="molecule type" value="Genomic_DNA"/>
</dbReference>
<proteinExistence type="predicted"/>
<reference evidence="1" key="1">
    <citation type="submission" date="2019-10" db="EMBL/GenBank/DDBJ databases">
        <authorList>
            <consortium name="DOE Joint Genome Institute"/>
            <person name="Kuo A."/>
            <person name="Miyauchi S."/>
            <person name="Kiss E."/>
            <person name="Drula E."/>
            <person name="Kohler A."/>
            <person name="Sanchez-Garcia M."/>
            <person name="Andreopoulos B."/>
            <person name="Barry K.W."/>
            <person name="Bonito G."/>
            <person name="Buee M."/>
            <person name="Carver A."/>
            <person name="Chen C."/>
            <person name="Cichocki N."/>
            <person name="Clum A."/>
            <person name="Culley D."/>
            <person name="Crous P.W."/>
            <person name="Fauchery L."/>
            <person name="Girlanda M."/>
            <person name="Hayes R."/>
            <person name="Keri Z."/>
            <person name="LaButti K."/>
            <person name="Lipzen A."/>
            <person name="Lombard V."/>
            <person name="Magnuson J."/>
            <person name="Maillard F."/>
            <person name="Morin E."/>
            <person name="Murat C."/>
            <person name="Nolan M."/>
            <person name="Ohm R."/>
            <person name="Pangilinan J."/>
            <person name="Pereira M."/>
            <person name="Perotto S."/>
            <person name="Peter M."/>
            <person name="Riley R."/>
            <person name="Sitrit Y."/>
            <person name="Stielow B."/>
            <person name="Szollosi G."/>
            <person name="Zifcakova L."/>
            <person name="Stursova M."/>
            <person name="Spatafora J.W."/>
            <person name="Tedersoo L."/>
            <person name="Vaario L.-M."/>
            <person name="Yamada A."/>
            <person name="Yan M."/>
            <person name="Wang P."/>
            <person name="Xu J."/>
            <person name="Bruns T."/>
            <person name="Baldrian P."/>
            <person name="Vilgalys R."/>
            <person name="Henrissat B."/>
            <person name="Grigoriev I.V."/>
            <person name="Hibbett D."/>
            <person name="Nagy L.G."/>
            <person name="Martin F.M."/>
        </authorList>
    </citation>
    <scope>NUCLEOTIDE SEQUENCE</scope>
    <source>
        <strain evidence="1">BED1</strain>
    </source>
</reference>
<sequence>MAPTKWMTTEQAEFLTGLYPRYLEHTADKSYHRFWAELFTEWFTRWPERATLFPNIEGVLNAEQGEALGAAVDARKKRLQTWFRWRANKSRRGRLQQKKSRRGRLQQKKSSVFEKIVAPKGSRIHTPTELCTIPAFGNNLTAVRKYAQKLLESEDGEIKEKIQLMYEMQEKISKATYDSDGEEETDPAEIKRAIDNLPYALARVAKLVKRRTHFAISFVCAGPDPSRNWDISSISCHPDTTASGHTFPSLFPKESNAMLIAFQEYAETIFREFLPCFTLYCYDRSSKLYWT</sequence>
<organism evidence="1 2">
    <name type="scientific">Boletus edulis BED1</name>
    <dbReference type="NCBI Taxonomy" id="1328754"/>
    <lineage>
        <taxon>Eukaryota</taxon>
        <taxon>Fungi</taxon>
        <taxon>Dikarya</taxon>
        <taxon>Basidiomycota</taxon>
        <taxon>Agaricomycotina</taxon>
        <taxon>Agaricomycetes</taxon>
        <taxon>Agaricomycetidae</taxon>
        <taxon>Boletales</taxon>
        <taxon>Boletineae</taxon>
        <taxon>Boletaceae</taxon>
        <taxon>Boletoideae</taxon>
        <taxon>Boletus</taxon>
    </lineage>
</organism>
<evidence type="ECO:0000313" key="2">
    <source>
        <dbReference type="Proteomes" id="UP001194468"/>
    </source>
</evidence>